<sequence>MNDEVTRYIDKLPPWQIEVCRKLRAMIHQTIPTADEQIQYGKPHFSKNGRHAAVIHVAKNKVSFMVFNAAEVDAVEGVLRPMGNGERKTADIVEGRDVDYDLLAEFLAKASSGL</sequence>
<keyword evidence="3" id="KW-1185">Reference proteome</keyword>
<dbReference type="InterPro" id="IPR014922">
    <property type="entry name" value="YdhG-like"/>
</dbReference>
<reference evidence="2" key="1">
    <citation type="journal article" date="2014" name="Int. J. Syst. Evol. Microbiol.">
        <title>Complete genome sequence of Corynebacterium casei LMG S-19264T (=DSM 44701T), isolated from a smear-ripened cheese.</title>
        <authorList>
            <consortium name="US DOE Joint Genome Institute (JGI-PGF)"/>
            <person name="Walter F."/>
            <person name="Albersmeier A."/>
            <person name="Kalinowski J."/>
            <person name="Ruckert C."/>
        </authorList>
    </citation>
    <scope>NUCLEOTIDE SEQUENCE</scope>
    <source>
        <strain evidence="2">CGMCC 4.3508</strain>
    </source>
</reference>
<reference evidence="2" key="2">
    <citation type="submission" date="2020-09" db="EMBL/GenBank/DDBJ databases">
        <authorList>
            <person name="Sun Q."/>
            <person name="Zhou Y."/>
        </authorList>
    </citation>
    <scope>NUCLEOTIDE SEQUENCE</scope>
    <source>
        <strain evidence="2">CGMCC 4.3508</strain>
    </source>
</reference>
<proteinExistence type="predicted"/>
<name>A0A917R4E1_9NOCA</name>
<dbReference type="EMBL" id="BMMH01000001">
    <property type="protein sequence ID" value="GGK90108.1"/>
    <property type="molecule type" value="Genomic_DNA"/>
</dbReference>
<gene>
    <name evidence="2" type="ORF">GCM10011588_00500</name>
</gene>
<evidence type="ECO:0000259" key="1">
    <source>
        <dbReference type="Pfam" id="PF08818"/>
    </source>
</evidence>
<dbReference type="SUPFAM" id="SSF159888">
    <property type="entry name" value="YdhG-like"/>
    <property type="match status" value="1"/>
</dbReference>
<evidence type="ECO:0000313" key="2">
    <source>
        <dbReference type="EMBL" id="GGK90108.1"/>
    </source>
</evidence>
<dbReference type="Gene3D" id="3.90.1150.200">
    <property type="match status" value="1"/>
</dbReference>
<organism evidence="2 3">
    <name type="scientific">Nocardia jinanensis</name>
    <dbReference type="NCBI Taxonomy" id="382504"/>
    <lineage>
        <taxon>Bacteria</taxon>
        <taxon>Bacillati</taxon>
        <taxon>Actinomycetota</taxon>
        <taxon>Actinomycetes</taxon>
        <taxon>Mycobacteriales</taxon>
        <taxon>Nocardiaceae</taxon>
        <taxon>Nocardia</taxon>
    </lineage>
</organism>
<protein>
    <recommendedName>
        <fullName evidence="1">YdhG-like domain-containing protein</fullName>
    </recommendedName>
</protein>
<dbReference type="Pfam" id="PF08818">
    <property type="entry name" value="DUF1801"/>
    <property type="match status" value="1"/>
</dbReference>
<feature type="domain" description="YdhG-like" evidence="1">
    <location>
        <begin position="18"/>
        <end position="110"/>
    </location>
</feature>
<accession>A0A917R4E1</accession>
<dbReference type="AlphaFoldDB" id="A0A917R4E1"/>
<evidence type="ECO:0000313" key="3">
    <source>
        <dbReference type="Proteomes" id="UP000638263"/>
    </source>
</evidence>
<comment type="caution">
    <text evidence="2">The sequence shown here is derived from an EMBL/GenBank/DDBJ whole genome shotgun (WGS) entry which is preliminary data.</text>
</comment>
<dbReference type="Proteomes" id="UP000638263">
    <property type="component" value="Unassembled WGS sequence"/>
</dbReference>
<dbReference type="RefSeq" id="WP_058857067.1">
    <property type="nucleotide sequence ID" value="NZ_BMMH01000001.1"/>
</dbReference>